<feature type="signal peptide" evidence="1">
    <location>
        <begin position="1"/>
        <end position="17"/>
    </location>
</feature>
<keyword evidence="3" id="KW-1185">Reference proteome</keyword>
<reference evidence="2 3" key="1">
    <citation type="submission" date="2016-10" db="EMBL/GenBank/DDBJ databases">
        <authorList>
            <person name="de Groot N.N."/>
        </authorList>
    </citation>
    <scope>NUCLEOTIDE SEQUENCE [LARGE SCALE GENOMIC DNA]</scope>
    <source>
        <strain evidence="2 3">DSM 25186</strain>
    </source>
</reference>
<dbReference type="AlphaFoldDB" id="A0A1G9H0B2"/>
<accession>A0A1G9H0B2</accession>
<dbReference type="EMBL" id="FNFO01000004">
    <property type="protein sequence ID" value="SDL06390.1"/>
    <property type="molecule type" value="Genomic_DNA"/>
</dbReference>
<dbReference type="RefSeq" id="WP_089682245.1">
    <property type="nucleotide sequence ID" value="NZ_FNFO01000004.1"/>
</dbReference>
<name>A0A1G9H0B2_9BACT</name>
<gene>
    <name evidence="2" type="ORF">SAMN05421823_104278</name>
</gene>
<protein>
    <recommendedName>
        <fullName evidence="4">DUF4369 domain-containing protein</fullName>
    </recommendedName>
</protein>
<feature type="chain" id="PRO_5011781713" description="DUF4369 domain-containing protein" evidence="1">
    <location>
        <begin position="18"/>
        <end position="241"/>
    </location>
</feature>
<sequence length="241" mass="28057">MKNAYLFCSLLCCSSLAAQVQAPQRFTVDRGEVVMHVIPAEARYRFPTFQEGVILLYNDQTLPARLNYNRLFGEIQFITTEGDTLSPAQELLIKHLSIGQTHFYYDPQFGYVEEVAAYPGVKLAVRQVLRLIQGNIERANGYYGPAADFTDNLISEPPYQRHTAHALYNEKSPDRLVFLREDEFFLVDHNQRLHKVRKSTLRTLFPGHRRDLERYLHQQPTDFSKQDDLQRLLEFCSQLEQ</sequence>
<keyword evidence="1" id="KW-0732">Signal</keyword>
<evidence type="ECO:0000256" key="1">
    <source>
        <dbReference type="SAM" id="SignalP"/>
    </source>
</evidence>
<evidence type="ECO:0008006" key="4">
    <source>
        <dbReference type="Google" id="ProtNLM"/>
    </source>
</evidence>
<dbReference type="STRING" id="1075417.SAMN05421823_104278"/>
<proteinExistence type="predicted"/>
<organism evidence="2 3">
    <name type="scientific">Catalinimonas alkaloidigena</name>
    <dbReference type="NCBI Taxonomy" id="1075417"/>
    <lineage>
        <taxon>Bacteria</taxon>
        <taxon>Pseudomonadati</taxon>
        <taxon>Bacteroidota</taxon>
        <taxon>Cytophagia</taxon>
        <taxon>Cytophagales</taxon>
        <taxon>Catalimonadaceae</taxon>
        <taxon>Catalinimonas</taxon>
    </lineage>
</organism>
<dbReference type="OrthoDB" id="1100665at2"/>
<evidence type="ECO:0000313" key="2">
    <source>
        <dbReference type="EMBL" id="SDL06390.1"/>
    </source>
</evidence>
<evidence type="ECO:0000313" key="3">
    <source>
        <dbReference type="Proteomes" id="UP000198510"/>
    </source>
</evidence>
<dbReference type="Proteomes" id="UP000198510">
    <property type="component" value="Unassembled WGS sequence"/>
</dbReference>